<comment type="caution">
    <text evidence="2">The sequence shown here is derived from an EMBL/GenBank/DDBJ whole genome shotgun (WGS) entry which is preliminary data.</text>
</comment>
<gene>
    <name evidence="2" type="ORF">GC096_10835</name>
</gene>
<proteinExistence type="predicted"/>
<name>A0ABX1X879_9BACL</name>
<evidence type="ECO:0000313" key="2">
    <source>
        <dbReference type="EMBL" id="NOU64524.1"/>
    </source>
</evidence>
<reference evidence="2 3" key="1">
    <citation type="submission" date="2019-10" db="EMBL/GenBank/DDBJ databases">
        <title>Description of Paenibacillus humi sp. nov.</title>
        <authorList>
            <person name="Carlier A."/>
            <person name="Qi S."/>
        </authorList>
    </citation>
    <scope>NUCLEOTIDE SEQUENCE [LARGE SCALE GENOMIC DNA]</scope>
    <source>
        <strain evidence="2 3">LMG 31461</strain>
    </source>
</reference>
<evidence type="ECO:0000313" key="3">
    <source>
        <dbReference type="Proteomes" id="UP000653578"/>
    </source>
</evidence>
<dbReference type="EMBL" id="WHNY01000035">
    <property type="protein sequence ID" value="NOU64524.1"/>
    <property type="molecule type" value="Genomic_DNA"/>
</dbReference>
<keyword evidence="3" id="KW-1185">Reference proteome</keyword>
<sequence length="237" mass="25548">MKKKKWMKRLVWAGSSAALLLVVGYFGMNIAMSYFLNSMIPSMPLEISQAAEDETSLIVSDVSDVNSKTNATTVTMESTIPNVQKLDDATPTLKPQGTTIPIDTPTEKQATSSSTQKSNESKSADQISTPSPAASKNGTGYEAQITTEKAKEVQDAITLKEKASVTSVLLKKLSASDIQLFAKMAGNGLSVDEKKKAKDIILQKLSEDEYNQLIGIAAKYGLSQGKKYAETQPKSTK</sequence>
<dbReference type="RefSeq" id="WP_171630250.1">
    <property type="nucleotide sequence ID" value="NZ_WHNY01000035.1"/>
</dbReference>
<feature type="compositionally biased region" description="Polar residues" evidence="1">
    <location>
        <begin position="124"/>
        <end position="138"/>
    </location>
</feature>
<dbReference type="Proteomes" id="UP000653578">
    <property type="component" value="Unassembled WGS sequence"/>
</dbReference>
<evidence type="ECO:0000256" key="1">
    <source>
        <dbReference type="SAM" id="MobiDB-lite"/>
    </source>
</evidence>
<feature type="region of interest" description="Disordered" evidence="1">
    <location>
        <begin position="82"/>
        <end position="142"/>
    </location>
</feature>
<protein>
    <submittedName>
        <fullName evidence="2">Uncharacterized protein</fullName>
    </submittedName>
</protein>
<accession>A0ABX1X879</accession>
<organism evidence="2 3">
    <name type="scientific">Paenibacillus plantarum</name>
    <dbReference type="NCBI Taxonomy" id="2654975"/>
    <lineage>
        <taxon>Bacteria</taxon>
        <taxon>Bacillati</taxon>
        <taxon>Bacillota</taxon>
        <taxon>Bacilli</taxon>
        <taxon>Bacillales</taxon>
        <taxon>Paenibacillaceae</taxon>
        <taxon>Paenibacillus</taxon>
    </lineage>
</organism>